<dbReference type="EMBL" id="JAGPYM010000002">
    <property type="protein sequence ID" value="KAH6898802.1"/>
    <property type="molecule type" value="Genomic_DNA"/>
</dbReference>
<proteinExistence type="predicted"/>
<keyword evidence="3" id="KW-1185">Reference proteome</keyword>
<evidence type="ECO:0000313" key="2">
    <source>
        <dbReference type="EMBL" id="KAH6898802.1"/>
    </source>
</evidence>
<accession>A0A9P9ASZ2</accession>
<organism evidence="2 3">
    <name type="scientific">Thelonectria olida</name>
    <dbReference type="NCBI Taxonomy" id="1576542"/>
    <lineage>
        <taxon>Eukaryota</taxon>
        <taxon>Fungi</taxon>
        <taxon>Dikarya</taxon>
        <taxon>Ascomycota</taxon>
        <taxon>Pezizomycotina</taxon>
        <taxon>Sordariomycetes</taxon>
        <taxon>Hypocreomycetidae</taxon>
        <taxon>Hypocreales</taxon>
        <taxon>Nectriaceae</taxon>
        <taxon>Thelonectria</taxon>
    </lineage>
</organism>
<reference evidence="2 3" key="1">
    <citation type="journal article" date="2021" name="Nat. Commun.">
        <title>Genetic determinants of endophytism in the Arabidopsis root mycobiome.</title>
        <authorList>
            <person name="Mesny F."/>
            <person name="Miyauchi S."/>
            <person name="Thiergart T."/>
            <person name="Pickel B."/>
            <person name="Atanasova L."/>
            <person name="Karlsson M."/>
            <person name="Huettel B."/>
            <person name="Barry K.W."/>
            <person name="Haridas S."/>
            <person name="Chen C."/>
            <person name="Bauer D."/>
            <person name="Andreopoulos W."/>
            <person name="Pangilinan J."/>
            <person name="LaButti K."/>
            <person name="Riley R."/>
            <person name="Lipzen A."/>
            <person name="Clum A."/>
            <person name="Drula E."/>
            <person name="Henrissat B."/>
            <person name="Kohler A."/>
            <person name="Grigoriev I.V."/>
            <person name="Martin F.M."/>
            <person name="Hacquard S."/>
        </authorList>
    </citation>
    <scope>NUCLEOTIDE SEQUENCE [LARGE SCALE GENOMIC DNA]</scope>
    <source>
        <strain evidence="2 3">MPI-CAGE-CH-0241</strain>
    </source>
</reference>
<name>A0A9P9ASZ2_9HYPO</name>
<feature type="signal peptide" evidence="1">
    <location>
        <begin position="1"/>
        <end position="22"/>
    </location>
</feature>
<keyword evidence="1" id="KW-0732">Signal</keyword>
<evidence type="ECO:0000256" key="1">
    <source>
        <dbReference type="SAM" id="SignalP"/>
    </source>
</evidence>
<gene>
    <name evidence="2" type="ORF">B0T10DRAFT_120076</name>
</gene>
<dbReference type="Proteomes" id="UP000777438">
    <property type="component" value="Unassembled WGS sequence"/>
</dbReference>
<evidence type="ECO:0000313" key="3">
    <source>
        <dbReference type="Proteomes" id="UP000777438"/>
    </source>
</evidence>
<dbReference type="OrthoDB" id="2097653at2759"/>
<protein>
    <submittedName>
        <fullName evidence="2">Uncharacterized protein</fullName>
    </submittedName>
</protein>
<comment type="caution">
    <text evidence="2">The sequence shown here is derived from an EMBL/GenBank/DDBJ whole genome shotgun (WGS) entry which is preliminary data.</text>
</comment>
<dbReference type="AlphaFoldDB" id="A0A9P9ASZ2"/>
<feature type="chain" id="PRO_5040446769" evidence="1">
    <location>
        <begin position="23"/>
        <end position="172"/>
    </location>
</feature>
<sequence>MLTTKTLLQAVLIVAGAAAASAQPQGYKLLDKVPLMPRIPSHAKHHEVLQARSEKAVDHKVLVKVECLDPNQEIILHDETVAQLSICGGMPGSIDRCLGSPRETVGETGTALFTVTADAAGASIAISKEQWMHCVQAARDRCPTGSLSATCVGGASAGDVSFVLENPRNHDL</sequence>